<feature type="signal peptide" evidence="1">
    <location>
        <begin position="1"/>
        <end position="22"/>
    </location>
</feature>
<sequence length="103" mass="11500">MSMKSTRIVLILPLWPFSNLFAAGTCSRKSCMLFIAMQPAACMATLSAACVFKSRVLAPVIKKRLKEQLSVLRRHGMSRFLRLSRIHVRSRASDGQGNEICAM</sequence>
<accession>A0A9P5NG99</accession>
<evidence type="ECO:0000313" key="3">
    <source>
        <dbReference type="Proteomes" id="UP000724874"/>
    </source>
</evidence>
<dbReference type="EMBL" id="JADNYJ010000105">
    <property type="protein sequence ID" value="KAF8884889.1"/>
    <property type="molecule type" value="Genomic_DNA"/>
</dbReference>
<reference evidence="2" key="1">
    <citation type="submission" date="2020-11" db="EMBL/GenBank/DDBJ databases">
        <authorList>
            <consortium name="DOE Joint Genome Institute"/>
            <person name="Ahrendt S."/>
            <person name="Riley R."/>
            <person name="Andreopoulos W."/>
            <person name="LaButti K."/>
            <person name="Pangilinan J."/>
            <person name="Ruiz-duenas F.J."/>
            <person name="Barrasa J.M."/>
            <person name="Sanchez-Garcia M."/>
            <person name="Camarero S."/>
            <person name="Miyauchi S."/>
            <person name="Serrano A."/>
            <person name="Linde D."/>
            <person name="Babiker R."/>
            <person name="Drula E."/>
            <person name="Ayuso-Fernandez I."/>
            <person name="Pacheco R."/>
            <person name="Padilla G."/>
            <person name="Ferreira P."/>
            <person name="Barriuso J."/>
            <person name="Kellner H."/>
            <person name="Castanera R."/>
            <person name="Alfaro M."/>
            <person name="Ramirez L."/>
            <person name="Pisabarro A.G."/>
            <person name="Kuo A."/>
            <person name="Tritt A."/>
            <person name="Lipzen A."/>
            <person name="He G."/>
            <person name="Yan M."/>
            <person name="Ng V."/>
            <person name="Cullen D."/>
            <person name="Martin F."/>
            <person name="Rosso M.-N."/>
            <person name="Henrissat B."/>
            <person name="Hibbett D."/>
            <person name="Martinez A.T."/>
            <person name="Grigoriev I.V."/>
        </authorList>
    </citation>
    <scope>NUCLEOTIDE SEQUENCE</scope>
    <source>
        <strain evidence="2">AH 44721</strain>
    </source>
</reference>
<protein>
    <recommendedName>
        <fullName evidence="4">Secreted protein</fullName>
    </recommendedName>
</protein>
<organism evidence="2 3">
    <name type="scientific">Gymnopilus junonius</name>
    <name type="common">Spectacular rustgill mushroom</name>
    <name type="synonym">Gymnopilus spectabilis subsp. junonius</name>
    <dbReference type="NCBI Taxonomy" id="109634"/>
    <lineage>
        <taxon>Eukaryota</taxon>
        <taxon>Fungi</taxon>
        <taxon>Dikarya</taxon>
        <taxon>Basidiomycota</taxon>
        <taxon>Agaricomycotina</taxon>
        <taxon>Agaricomycetes</taxon>
        <taxon>Agaricomycetidae</taxon>
        <taxon>Agaricales</taxon>
        <taxon>Agaricineae</taxon>
        <taxon>Hymenogastraceae</taxon>
        <taxon>Gymnopilus</taxon>
    </lineage>
</organism>
<name>A0A9P5NG99_GYMJU</name>
<proteinExistence type="predicted"/>
<dbReference type="AlphaFoldDB" id="A0A9P5NG99"/>
<gene>
    <name evidence="2" type="ORF">CPB84DRAFT_1788783</name>
</gene>
<keyword evidence="1" id="KW-0732">Signal</keyword>
<evidence type="ECO:0000313" key="2">
    <source>
        <dbReference type="EMBL" id="KAF8884889.1"/>
    </source>
</evidence>
<keyword evidence="3" id="KW-1185">Reference proteome</keyword>
<dbReference type="Proteomes" id="UP000724874">
    <property type="component" value="Unassembled WGS sequence"/>
</dbReference>
<comment type="caution">
    <text evidence="2">The sequence shown here is derived from an EMBL/GenBank/DDBJ whole genome shotgun (WGS) entry which is preliminary data.</text>
</comment>
<evidence type="ECO:0008006" key="4">
    <source>
        <dbReference type="Google" id="ProtNLM"/>
    </source>
</evidence>
<feature type="chain" id="PRO_5040286049" description="Secreted protein" evidence="1">
    <location>
        <begin position="23"/>
        <end position="103"/>
    </location>
</feature>
<evidence type="ECO:0000256" key="1">
    <source>
        <dbReference type="SAM" id="SignalP"/>
    </source>
</evidence>